<evidence type="ECO:0000313" key="1">
    <source>
        <dbReference type="EMBL" id="EYD71650.1"/>
    </source>
</evidence>
<dbReference type="STRING" id="1122180.Lokhon_01717"/>
<gene>
    <name evidence="1" type="ORF">Lokhon_01717</name>
</gene>
<dbReference type="Proteomes" id="UP000025047">
    <property type="component" value="Unassembled WGS sequence"/>
</dbReference>
<dbReference type="HOGENOM" id="CLU_3312291_0_0_5"/>
<name>A0A017HBH0_9RHOB</name>
<accession>A0A017HBH0</accession>
<dbReference type="AlphaFoldDB" id="A0A017HBH0"/>
<protein>
    <submittedName>
        <fullName evidence="1">Uncharacterized protein</fullName>
    </submittedName>
</protein>
<reference evidence="1 2" key="1">
    <citation type="submission" date="2013-03" db="EMBL/GenBank/DDBJ databases">
        <authorList>
            <person name="Fiebig A."/>
            <person name="Goeker M."/>
            <person name="Klenk H.-P.P."/>
        </authorList>
    </citation>
    <scope>NUCLEOTIDE SEQUENCE [LARGE SCALE GENOMIC DNA]</scope>
    <source>
        <strain evidence="1 2">DSM 17492</strain>
    </source>
</reference>
<organism evidence="1 2">
    <name type="scientific">Limimaricola hongkongensis DSM 17492</name>
    <dbReference type="NCBI Taxonomy" id="1122180"/>
    <lineage>
        <taxon>Bacteria</taxon>
        <taxon>Pseudomonadati</taxon>
        <taxon>Pseudomonadota</taxon>
        <taxon>Alphaproteobacteria</taxon>
        <taxon>Rhodobacterales</taxon>
        <taxon>Paracoccaceae</taxon>
        <taxon>Limimaricola</taxon>
    </lineage>
</organism>
<proteinExistence type="predicted"/>
<comment type="caution">
    <text evidence="1">The sequence shown here is derived from an EMBL/GenBank/DDBJ whole genome shotgun (WGS) entry which is preliminary data.</text>
</comment>
<evidence type="ECO:0000313" key="2">
    <source>
        <dbReference type="Proteomes" id="UP000025047"/>
    </source>
</evidence>
<dbReference type="PATRIC" id="fig|1122180.6.peg.1702"/>
<keyword evidence="2" id="KW-1185">Reference proteome</keyword>
<dbReference type="EMBL" id="APGJ01000006">
    <property type="protein sequence ID" value="EYD71650.1"/>
    <property type="molecule type" value="Genomic_DNA"/>
</dbReference>
<sequence length="39" mass="4244">MARERCGVFKMHLWHPSCTIFNHACGFSGPGHGTARAGD</sequence>